<keyword evidence="10" id="KW-0906">Nuclear pore complex</keyword>
<dbReference type="Pfam" id="PF09531">
    <property type="entry name" value="Ndc1_Nup"/>
    <property type="match status" value="1"/>
</dbReference>
<evidence type="ECO:0000313" key="15">
    <source>
        <dbReference type="EMBL" id="OQN98983.1"/>
    </source>
</evidence>
<feature type="transmembrane region" description="Helical" evidence="14">
    <location>
        <begin position="168"/>
        <end position="188"/>
    </location>
</feature>
<accession>A0A1V8SIR8</accession>
<dbReference type="AlphaFoldDB" id="A0A1V8SIR8"/>
<keyword evidence="9" id="KW-0811">Translocation</keyword>
<dbReference type="GO" id="GO:0006999">
    <property type="term" value="P:nuclear pore organization"/>
    <property type="evidence" value="ECO:0007669"/>
    <property type="project" value="TreeGrafter"/>
</dbReference>
<evidence type="ECO:0000256" key="5">
    <source>
        <dbReference type="ARBA" id="ARBA00022692"/>
    </source>
</evidence>
<dbReference type="GO" id="GO:0005816">
    <property type="term" value="C:spindle pole body"/>
    <property type="evidence" value="ECO:0007669"/>
    <property type="project" value="TreeGrafter"/>
</dbReference>
<keyword evidence="5 14" id="KW-0812">Transmembrane</keyword>
<evidence type="ECO:0000256" key="12">
    <source>
        <dbReference type="ARBA" id="ARBA00023242"/>
    </source>
</evidence>
<dbReference type="GO" id="GO:0051028">
    <property type="term" value="P:mRNA transport"/>
    <property type="evidence" value="ECO:0007669"/>
    <property type="project" value="UniProtKB-KW"/>
</dbReference>
<evidence type="ECO:0008006" key="17">
    <source>
        <dbReference type="Google" id="ProtNLM"/>
    </source>
</evidence>
<feature type="transmembrane region" description="Helical" evidence="14">
    <location>
        <begin position="228"/>
        <end position="249"/>
    </location>
</feature>
<dbReference type="GO" id="GO:0070762">
    <property type="term" value="C:nuclear pore transmembrane ring"/>
    <property type="evidence" value="ECO:0007669"/>
    <property type="project" value="TreeGrafter"/>
</dbReference>
<gene>
    <name evidence="15" type="ORF">B0A48_14843</name>
</gene>
<proteinExistence type="inferred from homology"/>
<evidence type="ECO:0000313" key="16">
    <source>
        <dbReference type="Proteomes" id="UP000192596"/>
    </source>
</evidence>
<evidence type="ECO:0000256" key="3">
    <source>
        <dbReference type="ARBA" id="ARBA00005760"/>
    </source>
</evidence>
<dbReference type="Proteomes" id="UP000192596">
    <property type="component" value="Unassembled WGS sequence"/>
</dbReference>
<evidence type="ECO:0000256" key="14">
    <source>
        <dbReference type="SAM" id="Phobius"/>
    </source>
</evidence>
<feature type="transmembrane region" description="Helical" evidence="14">
    <location>
        <begin position="46"/>
        <end position="68"/>
    </location>
</feature>
<feature type="transmembrane region" description="Helical" evidence="14">
    <location>
        <begin position="120"/>
        <end position="141"/>
    </location>
</feature>
<keyword evidence="6" id="KW-0509">mRNA transport</keyword>
<sequence>MATRTATYPPASTTAATASSPTATTPKMRQYKDFLTPSMHRRFTNASLAMLAVCYIEAVFMSSASLFWRFLPIGMTGVRTLLLFLPVLAVFVIRLSRHHIGERNTTSGLETAFQLVTSKSAWLSLGWYLFSAYFFGEVFIWSKGAKGHLGWVDEGRSYERPRLNENPILLRTLFGVVAIAQTAVHWYFDYDGVTVSDNEGSSAKSSDVLDAPLPERSIRTLSDRALPLLKWCFQGTILSIATIGFVYFVFMRRFAWGSAYWIGSTVLTLPYNSGPPGLTHAAGLIWQAFSSCLLLLLLWETSNAVFSFYISQPPTKKGYPLTGAIKDTAGTPIARSEDPNGSLLAGLKSKKELSKSFALWELYLICTSFPSRRKSLFKDVERAQSSTWQQISGLCLAELEAIRTRIHIALAPTNGEAKLAEAELQRRQYESLVSSQQQQHSYGLPKIANKGVAVDPRVAIPPPAGTGSVAGNIAKSVGQHPGAQSPLSPIATKLAMKAKQLGYDRALTAEQRAQLSPQGITARVNGALMSMLRSPVGIPFRQPFARVAQVAVFGVPNSHRINILHAVRSLTALVLASKTEDDYGQVSHDIPVIIRCFTATINDIQSSLAQLTPSWTDVDFDPQNPASRKVESIDEVTNEIKRGLEQILLEFGEYAPTMGLTRMDMRLAKEAVGKGMGSEMVKVR</sequence>
<dbReference type="GO" id="GO:0031965">
    <property type="term" value="C:nuclear membrane"/>
    <property type="evidence" value="ECO:0007669"/>
    <property type="project" value="UniProtKB-SubCell"/>
</dbReference>
<dbReference type="GO" id="GO:0106166">
    <property type="term" value="F:spindle pole body-nuclear membrane anchor activity"/>
    <property type="evidence" value="ECO:0007669"/>
    <property type="project" value="TreeGrafter"/>
</dbReference>
<evidence type="ECO:0000256" key="9">
    <source>
        <dbReference type="ARBA" id="ARBA00023010"/>
    </source>
</evidence>
<comment type="subcellular location">
    <subcellularLocation>
        <location evidence="1">Nucleus membrane</location>
        <topology evidence="1">Multi-pass membrane protein</topology>
    </subcellularLocation>
    <subcellularLocation>
        <location evidence="2">Nucleus</location>
        <location evidence="2">Nuclear pore complex</location>
    </subcellularLocation>
</comment>
<dbReference type="GO" id="GO:0070631">
    <property type="term" value="P:spindle pole body localization"/>
    <property type="evidence" value="ECO:0007669"/>
    <property type="project" value="TreeGrafter"/>
</dbReference>
<evidence type="ECO:0000256" key="6">
    <source>
        <dbReference type="ARBA" id="ARBA00022816"/>
    </source>
</evidence>
<evidence type="ECO:0000256" key="1">
    <source>
        <dbReference type="ARBA" id="ARBA00004232"/>
    </source>
</evidence>
<dbReference type="EMBL" id="NAJO01000042">
    <property type="protein sequence ID" value="OQN98983.1"/>
    <property type="molecule type" value="Genomic_DNA"/>
</dbReference>
<dbReference type="PANTHER" id="PTHR13269:SF6">
    <property type="entry name" value="NUCLEOPORIN NDC1"/>
    <property type="match status" value="1"/>
</dbReference>
<comment type="caution">
    <text evidence="15">The sequence shown here is derived from an EMBL/GenBank/DDBJ whole genome shotgun (WGS) entry which is preliminary data.</text>
</comment>
<comment type="similarity">
    <text evidence="3">Belongs to the NDC1 family.</text>
</comment>
<evidence type="ECO:0000256" key="8">
    <source>
        <dbReference type="ARBA" id="ARBA00022989"/>
    </source>
</evidence>
<feature type="transmembrane region" description="Helical" evidence="14">
    <location>
        <begin position="80"/>
        <end position="100"/>
    </location>
</feature>
<dbReference type="STRING" id="1507870.A0A1V8SIR8"/>
<feature type="region of interest" description="Disordered" evidence="13">
    <location>
        <begin position="1"/>
        <end position="24"/>
    </location>
</feature>
<keyword evidence="7" id="KW-0653">Protein transport</keyword>
<name>A0A1V8SIR8_9PEZI</name>
<evidence type="ECO:0000256" key="2">
    <source>
        <dbReference type="ARBA" id="ARBA00004567"/>
    </source>
</evidence>
<evidence type="ECO:0000256" key="13">
    <source>
        <dbReference type="SAM" id="MobiDB-lite"/>
    </source>
</evidence>
<keyword evidence="4" id="KW-0813">Transport</keyword>
<keyword evidence="11 14" id="KW-0472">Membrane</keyword>
<dbReference type="InterPro" id="IPR019049">
    <property type="entry name" value="Nucleoporin_prot_Ndc1/Nup"/>
</dbReference>
<organism evidence="15 16">
    <name type="scientific">Cryoendolithus antarcticus</name>
    <dbReference type="NCBI Taxonomy" id="1507870"/>
    <lineage>
        <taxon>Eukaryota</taxon>
        <taxon>Fungi</taxon>
        <taxon>Dikarya</taxon>
        <taxon>Ascomycota</taxon>
        <taxon>Pezizomycotina</taxon>
        <taxon>Dothideomycetes</taxon>
        <taxon>Dothideomycetidae</taxon>
        <taxon>Cladosporiales</taxon>
        <taxon>Cladosporiaceae</taxon>
        <taxon>Cryoendolithus</taxon>
    </lineage>
</organism>
<evidence type="ECO:0000256" key="7">
    <source>
        <dbReference type="ARBA" id="ARBA00022927"/>
    </source>
</evidence>
<dbReference type="OrthoDB" id="67850at2759"/>
<protein>
    <recommendedName>
        <fullName evidence="17">Nucleoporin NDC1</fullName>
    </recommendedName>
</protein>
<dbReference type="GO" id="GO:0015031">
    <property type="term" value="P:protein transport"/>
    <property type="evidence" value="ECO:0007669"/>
    <property type="project" value="UniProtKB-KW"/>
</dbReference>
<keyword evidence="16" id="KW-1185">Reference proteome</keyword>
<keyword evidence="12" id="KW-0539">Nucleus</keyword>
<evidence type="ECO:0000256" key="11">
    <source>
        <dbReference type="ARBA" id="ARBA00023136"/>
    </source>
</evidence>
<evidence type="ECO:0000256" key="4">
    <source>
        <dbReference type="ARBA" id="ARBA00022448"/>
    </source>
</evidence>
<dbReference type="PANTHER" id="PTHR13269">
    <property type="entry name" value="NUCLEOPORIN NDC1"/>
    <property type="match status" value="1"/>
</dbReference>
<reference evidence="16" key="1">
    <citation type="submission" date="2017-03" db="EMBL/GenBank/DDBJ databases">
        <title>Genomes of endolithic fungi from Antarctica.</title>
        <authorList>
            <person name="Coleine C."/>
            <person name="Masonjones S."/>
            <person name="Stajich J.E."/>
        </authorList>
    </citation>
    <scope>NUCLEOTIDE SEQUENCE [LARGE SCALE GENOMIC DNA]</scope>
    <source>
        <strain evidence="16">CCFEE 5527</strain>
    </source>
</reference>
<dbReference type="InParanoid" id="A0A1V8SIR8"/>
<keyword evidence="8 14" id="KW-1133">Transmembrane helix</keyword>
<evidence type="ECO:0000256" key="10">
    <source>
        <dbReference type="ARBA" id="ARBA00023132"/>
    </source>
</evidence>